<proteinExistence type="predicted"/>
<organism evidence="2 3">
    <name type="scientific">Coemansia brasiliensis</name>
    <dbReference type="NCBI Taxonomy" id="2650707"/>
    <lineage>
        <taxon>Eukaryota</taxon>
        <taxon>Fungi</taxon>
        <taxon>Fungi incertae sedis</taxon>
        <taxon>Zoopagomycota</taxon>
        <taxon>Kickxellomycotina</taxon>
        <taxon>Kickxellomycetes</taxon>
        <taxon>Kickxellales</taxon>
        <taxon>Kickxellaceae</taxon>
        <taxon>Coemansia</taxon>
    </lineage>
</organism>
<feature type="compositionally biased region" description="Basic and acidic residues" evidence="1">
    <location>
        <begin position="414"/>
        <end position="428"/>
    </location>
</feature>
<evidence type="ECO:0000256" key="1">
    <source>
        <dbReference type="SAM" id="MobiDB-lite"/>
    </source>
</evidence>
<dbReference type="EMBL" id="JANBUW010000001">
    <property type="protein sequence ID" value="KAJ2852706.1"/>
    <property type="molecule type" value="Genomic_DNA"/>
</dbReference>
<evidence type="ECO:0000313" key="2">
    <source>
        <dbReference type="EMBL" id="KAJ2852706.1"/>
    </source>
</evidence>
<feature type="compositionally biased region" description="Low complexity" evidence="1">
    <location>
        <begin position="495"/>
        <end position="506"/>
    </location>
</feature>
<feature type="compositionally biased region" description="Polar residues" evidence="1">
    <location>
        <begin position="345"/>
        <end position="358"/>
    </location>
</feature>
<feature type="compositionally biased region" description="Acidic residues" evidence="1">
    <location>
        <begin position="528"/>
        <end position="539"/>
    </location>
</feature>
<feature type="compositionally biased region" description="Basic and acidic residues" evidence="1">
    <location>
        <begin position="1"/>
        <end position="18"/>
    </location>
</feature>
<feature type="compositionally biased region" description="Polar residues" evidence="1">
    <location>
        <begin position="200"/>
        <end position="213"/>
    </location>
</feature>
<feature type="compositionally biased region" description="Acidic residues" evidence="1">
    <location>
        <begin position="259"/>
        <end position="268"/>
    </location>
</feature>
<gene>
    <name evidence="2" type="ORF">IWW36_000063</name>
</gene>
<feature type="compositionally biased region" description="Polar residues" evidence="1">
    <location>
        <begin position="456"/>
        <end position="465"/>
    </location>
</feature>
<feature type="region of interest" description="Disordered" evidence="1">
    <location>
        <begin position="456"/>
        <end position="647"/>
    </location>
</feature>
<feature type="compositionally biased region" description="Polar residues" evidence="1">
    <location>
        <begin position="235"/>
        <end position="246"/>
    </location>
</feature>
<comment type="caution">
    <text evidence="2">The sequence shown here is derived from an EMBL/GenBank/DDBJ whole genome shotgun (WGS) entry which is preliminary data.</text>
</comment>
<evidence type="ECO:0008006" key="4">
    <source>
        <dbReference type="Google" id="ProtNLM"/>
    </source>
</evidence>
<accession>A0A9W8IBK0</accession>
<reference evidence="2" key="1">
    <citation type="submission" date="2022-07" db="EMBL/GenBank/DDBJ databases">
        <title>Phylogenomic reconstructions and comparative analyses of Kickxellomycotina fungi.</title>
        <authorList>
            <person name="Reynolds N.K."/>
            <person name="Stajich J.E."/>
            <person name="Barry K."/>
            <person name="Grigoriev I.V."/>
            <person name="Crous P."/>
            <person name="Smith M.E."/>
        </authorList>
    </citation>
    <scope>NUCLEOTIDE SEQUENCE</scope>
    <source>
        <strain evidence="2">NRRL 1566</strain>
    </source>
</reference>
<feature type="region of interest" description="Disordered" evidence="1">
    <location>
        <begin position="1"/>
        <end position="32"/>
    </location>
</feature>
<feature type="region of interest" description="Disordered" evidence="1">
    <location>
        <begin position="173"/>
        <end position="434"/>
    </location>
</feature>
<dbReference type="Proteomes" id="UP001139887">
    <property type="component" value="Unassembled WGS sequence"/>
</dbReference>
<name>A0A9W8IBK0_9FUNG</name>
<dbReference type="AlphaFoldDB" id="A0A9W8IBK0"/>
<protein>
    <recommendedName>
        <fullName evidence="4">TRF2-interacting telomeric protein/Rap1 C-terminal domain-containing protein</fullName>
    </recommendedName>
</protein>
<feature type="region of interest" description="Disordered" evidence="1">
    <location>
        <begin position="69"/>
        <end position="90"/>
    </location>
</feature>
<dbReference type="OrthoDB" id="5578978at2759"/>
<feature type="compositionally biased region" description="Polar residues" evidence="1">
    <location>
        <begin position="19"/>
        <end position="31"/>
    </location>
</feature>
<feature type="compositionally biased region" description="Polar residues" evidence="1">
    <location>
        <begin position="569"/>
        <end position="580"/>
    </location>
</feature>
<sequence length="826" mass="91474">MSHHMLEYKDYSVDDTSRHSQSNTATSQTSVIEEDDVIEDIRHLYASELDAEDRMVESFLSSHSRNISEYMGHGSGSPGGRSTNSIDISDSDYRIKRNLDKTARDIREMPAPNGSAEHRGFANNSVSAMSDVLPRAASEHIRSPELAASNKPLNDAVSANRSPSFTAALQVFQSMQSSQQDADGRKNTALNGRRSLPAHSHNQLRSESSQHLTASPELGKPTPTSQVVLTPLSGVENSSQKSQEPTSGPDPVSNADAILSDDDDEEYPDPLLLLESRSPHPKVKSPLGSDNADVPDNDTDDRQDKDKASVQSVRPWRGLGKRRRKSSNDEEYKSGPLPMVIDKNGTLSADPSVPSRSLDTLHRKSHMEQDPWMERSHSDDMNETPATRMVKAPLQPWTPSKRIRMSTVDSPDNISEHRVQEDSSRSNEENQQSAAFAASSVANLIVLAEASSSYPAIDSTTSQLPSLHGTHAEHHISQTPDGYLNVQPSGVINDLELSSEPSSREPTVPLSDAPINNETTATAIRREDEEEEEEEEEVSDNIASDELYAESASSQDNNETNSSSHENTKPVSTPSTSNGVRRSARIAQKRDQTTPQPSKAILRKAQRQALTTARARRTHTQATRKSPAESGAATQPQPSRQRRPTFSRRITMCQRLLQLSKLSRDHGQMDIRMDPALAQPARLLGHDLRTSAFALDAISAPSTPTRRAAFSGTMRVLGESEPLVTDSDRLRYMCKVKGLIEGTSLSAREALRVLYFFTGDWVSARKYILHGHSALTEDYMWSAKEDEVLLQGFDFEQMQDLRMRKGNVEVYRRLQFLNTFHGLKQQ</sequence>
<evidence type="ECO:0000313" key="3">
    <source>
        <dbReference type="Proteomes" id="UP001139887"/>
    </source>
</evidence>
<keyword evidence="3" id="KW-1185">Reference proteome</keyword>
<feature type="compositionally biased region" description="Basic and acidic residues" evidence="1">
    <location>
        <begin position="359"/>
        <end position="380"/>
    </location>
</feature>